<evidence type="ECO:0000256" key="4">
    <source>
        <dbReference type="PROSITE-ProRule" id="PRU00302"/>
    </source>
</evidence>
<dbReference type="PROSITE" id="PS50041">
    <property type="entry name" value="C_TYPE_LECTIN_2"/>
    <property type="match status" value="1"/>
</dbReference>
<gene>
    <name evidence="5" type="ORF">OFUS_LOCUS21093</name>
</gene>
<dbReference type="InterPro" id="IPR008983">
    <property type="entry name" value="Tumour_necrosis_fac-like_dom"/>
</dbReference>
<dbReference type="Gene3D" id="2.60.120.40">
    <property type="match status" value="1"/>
</dbReference>
<keyword evidence="6" id="KW-1185">Reference proteome</keyword>
<dbReference type="SUPFAM" id="SSF49842">
    <property type="entry name" value="TNF-like"/>
    <property type="match status" value="1"/>
</dbReference>
<dbReference type="SMART" id="SM00110">
    <property type="entry name" value="C1Q"/>
    <property type="match status" value="1"/>
</dbReference>
<organism evidence="5 6">
    <name type="scientific">Owenia fusiformis</name>
    <name type="common">Polychaete worm</name>
    <dbReference type="NCBI Taxonomy" id="6347"/>
    <lineage>
        <taxon>Eukaryota</taxon>
        <taxon>Metazoa</taxon>
        <taxon>Spiralia</taxon>
        <taxon>Lophotrochozoa</taxon>
        <taxon>Annelida</taxon>
        <taxon>Polychaeta</taxon>
        <taxon>Sedentaria</taxon>
        <taxon>Canalipalpata</taxon>
        <taxon>Sabellida</taxon>
        <taxon>Oweniida</taxon>
        <taxon>Oweniidae</taxon>
        <taxon>Owenia</taxon>
    </lineage>
</organism>
<dbReference type="InterPro" id="IPR001073">
    <property type="entry name" value="C1q_dom"/>
</dbReference>
<comment type="caution">
    <text evidence="4">Lacks conserved residue(s) required for the propagation of feature annotation.</text>
</comment>
<dbReference type="InterPro" id="IPR001304">
    <property type="entry name" value="C-type_lectin-like"/>
</dbReference>
<keyword evidence="4" id="KW-0768">Sushi</keyword>
<dbReference type="Pfam" id="PF00084">
    <property type="entry name" value="Sushi"/>
    <property type="match status" value="2"/>
</dbReference>
<dbReference type="InterPro" id="IPR035976">
    <property type="entry name" value="Sushi/SCR/CCP_sf"/>
</dbReference>
<dbReference type="InterPro" id="IPR016186">
    <property type="entry name" value="C-type_lectin-like/link_sf"/>
</dbReference>
<dbReference type="Gene3D" id="2.10.70.10">
    <property type="entry name" value="Complement Module, domain 1"/>
    <property type="match status" value="2"/>
</dbReference>
<dbReference type="PANTHER" id="PTHR22803">
    <property type="entry name" value="MANNOSE, PHOSPHOLIPASE, LECTIN RECEPTOR RELATED"/>
    <property type="match status" value="1"/>
</dbReference>
<dbReference type="GO" id="GO:0030246">
    <property type="term" value="F:carbohydrate binding"/>
    <property type="evidence" value="ECO:0007669"/>
    <property type="project" value="UniProtKB-KW"/>
</dbReference>
<proteinExistence type="predicted"/>
<dbReference type="EMBL" id="CAIIXF020000010">
    <property type="protein sequence ID" value="CAH1796711.1"/>
    <property type="molecule type" value="Genomic_DNA"/>
</dbReference>
<dbReference type="Pfam" id="PF00386">
    <property type="entry name" value="C1q"/>
    <property type="match status" value="1"/>
</dbReference>
<dbReference type="Gene3D" id="3.10.100.10">
    <property type="entry name" value="Mannose-Binding Protein A, subunit A"/>
    <property type="match status" value="1"/>
</dbReference>
<dbReference type="SMART" id="SM00034">
    <property type="entry name" value="CLECT"/>
    <property type="match status" value="1"/>
</dbReference>
<dbReference type="Proteomes" id="UP000749559">
    <property type="component" value="Unassembled WGS sequence"/>
</dbReference>
<dbReference type="PROSITE" id="PS00615">
    <property type="entry name" value="C_TYPE_LECTIN_1"/>
    <property type="match status" value="1"/>
</dbReference>
<dbReference type="PROSITE" id="PS50923">
    <property type="entry name" value="SUSHI"/>
    <property type="match status" value="2"/>
</dbReference>
<dbReference type="OrthoDB" id="6154955at2759"/>
<dbReference type="InterPro" id="IPR050111">
    <property type="entry name" value="C-type_lectin/snaclec_domain"/>
</dbReference>
<evidence type="ECO:0000313" key="6">
    <source>
        <dbReference type="Proteomes" id="UP000749559"/>
    </source>
</evidence>
<evidence type="ECO:0000256" key="1">
    <source>
        <dbReference type="ARBA" id="ARBA00022729"/>
    </source>
</evidence>
<dbReference type="PRINTS" id="PR00007">
    <property type="entry name" value="COMPLEMNTC1Q"/>
</dbReference>
<dbReference type="CDD" id="cd03590">
    <property type="entry name" value="CLECT_DC-SIGN_like"/>
    <property type="match status" value="1"/>
</dbReference>
<dbReference type="InterPro" id="IPR000436">
    <property type="entry name" value="Sushi_SCR_CCP_dom"/>
</dbReference>
<dbReference type="InterPro" id="IPR033989">
    <property type="entry name" value="CD209-like_CTLD"/>
</dbReference>
<keyword evidence="1" id="KW-0732">Signal</keyword>
<keyword evidence="3" id="KW-1015">Disulfide bond</keyword>
<evidence type="ECO:0000256" key="3">
    <source>
        <dbReference type="ARBA" id="ARBA00023157"/>
    </source>
</evidence>
<dbReference type="SMART" id="SM00032">
    <property type="entry name" value="CCP"/>
    <property type="match status" value="2"/>
</dbReference>
<evidence type="ECO:0000256" key="2">
    <source>
        <dbReference type="ARBA" id="ARBA00022734"/>
    </source>
</evidence>
<dbReference type="SUPFAM" id="SSF56436">
    <property type="entry name" value="C-type lectin-like"/>
    <property type="match status" value="1"/>
</dbReference>
<dbReference type="InterPro" id="IPR018378">
    <property type="entry name" value="C-type_lectin_CS"/>
</dbReference>
<sequence>MMAERNPEISRKTCSVWQAEGYGTGHRAINPNAQDSPLIVFCDMSTTPAGLSLEHDKMTTGIISGPGCNTVACNSIGTLVYFTSSLDRLMEVLDITSDCKQHVRYDCYHSGMDNTRWMTHNDSQRAYWGGHPSGEFDKMQCGCKANNSCVTSPGCPPGWEIYESNCYFFGDTSQSWNDSRTRCQQEEADLISITSIEERNFITSHVMQKGGEHWLGLLRDGAYRRHRWLDGRILDSSLAYWDSGEPNYGPNEFCVHTKADANGRWNDLTCSSEKLYICKKELRSQGACNCDSNLDNWLVDEGDLVAATVPGPEKELPIKEVAFGRFSRSDSIGNYTIGPAVCQEKVRGCPALAGLPDSTNNISSLGHIAGDVVIFTCNVGHEPQSLSATCLSDGTWSLPNQSCQRKNCGPPGTSRNTNMVSNGTEFGDIAQYTCKQAYRYDRSQGGSEEIVCQADGTWSDVPISCKPGFVAFSLTHSLRTWSTPNTNVKFDNVELNKGGGYNVTTGEFVCPVSGHYYIDYNLQSFSTGGTDDGFDAYLRINGNNRRRIFQMSFLTEPNRGSNSLVTHLKTGDRVAVYVTENYFITMDIRSSFNGYLVHADEENETA</sequence>
<keyword evidence="2" id="KW-0430">Lectin</keyword>
<dbReference type="CDD" id="cd00033">
    <property type="entry name" value="CCP"/>
    <property type="match status" value="2"/>
</dbReference>
<dbReference type="SUPFAM" id="SSF57535">
    <property type="entry name" value="Complement control module/SCR domain"/>
    <property type="match status" value="2"/>
</dbReference>
<protein>
    <submittedName>
        <fullName evidence="5">Uncharacterized protein</fullName>
    </submittedName>
</protein>
<reference evidence="5" key="1">
    <citation type="submission" date="2022-03" db="EMBL/GenBank/DDBJ databases">
        <authorList>
            <person name="Martin C."/>
        </authorList>
    </citation>
    <scope>NUCLEOTIDE SEQUENCE</scope>
</reference>
<name>A0A8J1XUD8_OWEFU</name>
<dbReference type="InterPro" id="IPR016187">
    <property type="entry name" value="CTDL_fold"/>
</dbReference>
<dbReference type="PROSITE" id="PS50871">
    <property type="entry name" value="C1Q"/>
    <property type="match status" value="1"/>
</dbReference>
<comment type="caution">
    <text evidence="5">The sequence shown here is derived from an EMBL/GenBank/DDBJ whole genome shotgun (WGS) entry which is preliminary data.</text>
</comment>
<dbReference type="AlphaFoldDB" id="A0A8J1XUD8"/>
<evidence type="ECO:0000313" key="5">
    <source>
        <dbReference type="EMBL" id="CAH1796711.1"/>
    </source>
</evidence>
<accession>A0A8J1XUD8</accession>
<dbReference type="Pfam" id="PF00059">
    <property type="entry name" value="Lectin_C"/>
    <property type="match status" value="1"/>
</dbReference>